<feature type="domain" description="Glutaredoxin" evidence="1">
    <location>
        <begin position="334"/>
        <end position="399"/>
    </location>
</feature>
<dbReference type="Pfam" id="PF23733">
    <property type="entry name" value="GRXCR1-2_C"/>
    <property type="match status" value="1"/>
</dbReference>
<dbReference type="InterPro" id="IPR002109">
    <property type="entry name" value="Glutaredoxin"/>
</dbReference>
<name>A0A8T2SQR0_CERRI</name>
<dbReference type="Gene3D" id="3.40.30.10">
    <property type="entry name" value="Glutaredoxin"/>
    <property type="match status" value="1"/>
</dbReference>
<gene>
    <name evidence="2" type="ORF">KP509_18G003000</name>
</gene>
<evidence type="ECO:0000259" key="1">
    <source>
        <dbReference type="Pfam" id="PF00462"/>
    </source>
</evidence>
<dbReference type="PROSITE" id="PS51354">
    <property type="entry name" value="GLUTAREDOXIN_2"/>
    <property type="match status" value="1"/>
</dbReference>
<dbReference type="Proteomes" id="UP000825935">
    <property type="component" value="Chromosome 18"/>
</dbReference>
<evidence type="ECO:0000313" key="3">
    <source>
        <dbReference type="Proteomes" id="UP000825935"/>
    </source>
</evidence>
<keyword evidence="3" id="KW-1185">Reference proteome</keyword>
<sequence length="474" mass="52061">MGVSASKHPLNEVDENAHVMRSTSFHYYGTNHDASSQRSSCTIDNQSHNGIDGVDSSTDRLIKEGALSVNVKQSGLRSAFTRVNRGKKKKYRTNLIQSAPGTPSYRASDDIWCSSGENKLRSIKVRLTDEAVEYDENGPTSFRCTEPLDGGSGLKILLSPVTTPSSRSVPASSRFANSCKNISPNGRHDFQLNDDHNGAHDVLREQASGVEGMGDSEEPGSPLFDPSILASFERAIEVSTNDKLQAPVVSSSSPRFAYSTSNIYSDADSPNWSENPSVVADKSGTVHLGNDADQSPFNDTTGNIFASNTNSLFQYDYLQDFELKCPDGCEEKIVLYYTTLRGVRKTYENCCLVKSILKGFGVTVDARDIWMHSKFKQELMDVMGAALHVPSLFIKGRYIGGAEDVKRLHDDGILEHLLKGFPPECDEICEWCGDYRFIPCSTCNGSCKLVSSNEVFRCPDCNENGLILCSVCRV</sequence>
<organism evidence="2 3">
    <name type="scientific">Ceratopteris richardii</name>
    <name type="common">Triangle waterfern</name>
    <dbReference type="NCBI Taxonomy" id="49495"/>
    <lineage>
        <taxon>Eukaryota</taxon>
        <taxon>Viridiplantae</taxon>
        <taxon>Streptophyta</taxon>
        <taxon>Embryophyta</taxon>
        <taxon>Tracheophyta</taxon>
        <taxon>Polypodiopsida</taxon>
        <taxon>Polypodiidae</taxon>
        <taxon>Polypodiales</taxon>
        <taxon>Pteridineae</taxon>
        <taxon>Pteridaceae</taxon>
        <taxon>Parkerioideae</taxon>
        <taxon>Ceratopteris</taxon>
    </lineage>
</organism>
<dbReference type="InterPro" id="IPR036249">
    <property type="entry name" value="Thioredoxin-like_sf"/>
</dbReference>
<dbReference type="EMBL" id="CM035423">
    <property type="protein sequence ID" value="KAH7364999.1"/>
    <property type="molecule type" value="Genomic_DNA"/>
</dbReference>
<dbReference type="SUPFAM" id="SSF52833">
    <property type="entry name" value="Thioredoxin-like"/>
    <property type="match status" value="1"/>
</dbReference>
<dbReference type="PANTHER" id="PTHR45669">
    <property type="entry name" value="GLUTAREDOXIN DOMAIN-CONTAINING CYSTEINE-RICH PROTEIN CG12206-RELATED"/>
    <property type="match status" value="1"/>
</dbReference>
<dbReference type="AlphaFoldDB" id="A0A8T2SQR0"/>
<dbReference type="EMBL" id="CM035423">
    <property type="protein sequence ID" value="KAH7364997.1"/>
    <property type="molecule type" value="Genomic_DNA"/>
</dbReference>
<evidence type="ECO:0000313" key="2">
    <source>
        <dbReference type="EMBL" id="KAH7364998.1"/>
    </source>
</evidence>
<accession>A0A8T2SQR0</accession>
<reference evidence="2" key="1">
    <citation type="submission" date="2021-08" db="EMBL/GenBank/DDBJ databases">
        <title>WGS assembly of Ceratopteris richardii.</title>
        <authorList>
            <person name="Marchant D.B."/>
            <person name="Chen G."/>
            <person name="Jenkins J."/>
            <person name="Shu S."/>
            <person name="Leebens-Mack J."/>
            <person name="Grimwood J."/>
            <person name="Schmutz J."/>
            <person name="Soltis P."/>
            <person name="Soltis D."/>
            <person name="Chen Z.-H."/>
        </authorList>
    </citation>
    <scope>NUCLEOTIDE SEQUENCE</scope>
    <source>
        <strain evidence="2">Whitten #5841</strain>
        <tissue evidence="2">Leaf</tissue>
    </source>
</reference>
<proteinExistence type="predicted"/>
<protein>
    <recommendedName>
        <fullName evidence="1">Glutaredoxin domain-containing protein</fullName>
    </recommendedName>
</protein>
<dbReference type="EMBL" id="CM035423">
    <property type="protein sequence ID" value="KAH7364998.1"/>
    <property type="molecule type" value="Genomic_DNA"/>
</dbReference>
<dbReference type="Pfam" id="PF00462">
    <property type="entry name" value="Glutaredoxin"/>
    <property type="match status" value="1"/>
</dbReference>
<dbReference type="CDD" id="cd03031">
    <property type="entry name" value="GRX_GRX_like"/>
    <property type="match status" value="1"/>
</dbReference>
<dbReference type="EMBL" id="CM035423">
    <property type="protein sequence ID" value="KAH7365000.1"/>
    <property type="molecule type" value="Genomic_DNA"/>
</dbReference>
<comment type="caution">
    <text evidence="2">The sequence shown here is derived from an EMBL/GenBank/DDBJ whole genome shotgun (WGS) entry which is preliminary data.</text>
</comment>
<dbReference type="OrthoDB" id="423313at2759"/>
<dbReference type="PANTHER" id="PTHR45669:SF22">
    <property type="entry name" value="GLUTAREDOXIN DOMAIN-CONTAINING CYSTEINE-RICH PROTEIN CG12206-RELATED"/>
    <property type="match status" value="1"/>
</dbReference>